<proteinExistence type="predicted"/>
<keyword evidence="2" id="KW-1185">Reference proteome</keyword>
<gene>
    <name evidence="1" type="ORF">JKG61_09400</name>
</gene>
<evidence type="ECO:0000313" key="1">
    <source>
        <dbReference type="EMBL" id="MBL1408963.1"/>
    </source>
</evidence>
<sequence length="87" mass="10086">MIKKRVRDLLVNLKMEGYDILKAYVGARDSETYWLPEKADSLQDYMLHCKVTGSEDAPLLRIDDVLQTESPQVRFDGIVHYRGKSVR</sequence>
<dbReference type="RefSeq" id="WP_202102712.1">
    <property type="nucleotide sequence ID" value="NZ_JAERTY010000004.1"/>
</dbReference>
<comment type="caution">
    <text evidence="1">The sequence shown here is derived from an EMBL/GenBank/DDBJ whole genome shotgun (WGS) entry which is preliminary data.</text>
</comment>
<reference evidence="1 2" key="1">
    <citation type="submission" date="2021-01" db="EMBL/GenBank/DDBJ databases">
        <title>C459-1 draft genome sequence.</title>
        <authorList>
            <person name="Zhang X.-F."/>
        </authorList>
    </citation>
    <scope>NUCLEOTIDE SEQUENCE [LARGE SCALE GENOMIC DNA]</scope>
    <source>
        <strain evidence="2">C459-1</strain>
    </source>
</reference>
<name>A0ABS1R2S6_9SPHI</name>
<protein>
    <submittedName>
        <fullName evidence="1">Uncharacterized protein</fullName>
    </submittedName>
</protein>
<dbReference type="Proteomes" id="UP000625283">
    <property type="component" value="Unassembled WGS sequence"/>
</dbReference>
<dbReference type="EMBL" id="JAERTY010000004">
    <property type="protein sequence ID" value="MBL1408963.1"/>
    <property type="molecule type" value="Genomic_DNA"/>
</dbReference>
<evidence type="ECO:0000313" key="2">
    <source>
        <dbReference type="Proteomes" id="UP000625283"/>
    </source>
</evidence>
<accession>A0ABS1R2S6</accession>
<organism evidence="1 2">
    <name type="scientific">Sphingobacterium faecale</name>
    <dbReference type="NCBI Taxonomy" id="2803775"/>
    <lineage>
        <taxon>Bacteria</taxon>
        <taxon>Pseudomonadati</taxon>
        <taxon>Bacteroidota</taxon>
        <taxon>Sphingobacteriia</taxon>
        <taxon>Sphingobacteriales</taxon>
        <taxon>Sphingobacteriaceae</taxon>
        <taxon>Sphingobacterium</taxon>
    </lineage>
</organism>